<keyword evidence="2" id="KW-1185">Reference proteome</keyword>
<protein>
    <submittedName>
        <fullName evidence="1">Uncharacterized protein</fullName>
    </submittedName>
</protein>
<dbReference type="EMBL" id="KV748267">
    <property type="protein sequence ID" value="OCK87147.1"/>
    <property type="molecule type" value="Genomic_DNA"/>
</dbReference>
<gene>
    <name evidence="1" type="ORF">K441DRAFT_374808</name>
</gene>
<accession>A0ACC8ELF3</accession>
<sequence length="146" mass="15719">MEALVAFGLTGNVVQFVQFAGKIISEMNSIRTGSPSSLPDLRSLVENLTKQSDTIHKCLKGNTSQVSQEDEVSSSAQRAQLIFVSICSKSRRNAISLAQNFWPTSISCLATPPPIPCEALVLASSFILCTTKLKILRQSSTDCGVL</sequence>
<dbReference type="Proteomes" id="UP000250078">
    <property type="component" value="Unassembled WGS sequence"/>
</dbReference>
<name>A0ACC8ELF3_9PEZI</name>
<evidence type="ECO:0000313" key="2">
    <source>
        <dbReference type="Proteomes" id="UP000250078"/>
    </source>
</evidence>
<organism evidence="1 2">
    <name type="scientific">Cenococcum geophilum 1.58</name>
    <dbReference type="NCBI Taxonomy" id="794803"/>
    <lineage>
        <taxon>Eukaryota</taxon>
        <taxon>Fungi</taxon>
        <taxon>Dikarya</taxon>
        <taxon>Ascomycota</taxon>
        <taxon>Pezizomycotina</taxon>
        <taxon>Dothideomycetes</taxon>
        <taxon>Pleosporomycetidae</taxon>
        <taxon>Gloniales</taxon>
        <taxon>Gloniaceae</taxon>
        <taxon>Cenococcum</taxon>
    </lineage>
</organism>
<reference evidence="1 2" key="1">
    <citation type="journal article" date="2016" name="Nat. Commun.">
        <title>Ectomycorrhizal ecology is imprinted in the genome of the dominant symbiotic fungus Cenococcum geophilum.</title>
        <authorList>
            <consortium name="DOE Joint Genome Institute"/>
            <person name="Peter M."/>
            <person name="Kohler A."/>
            <person name="Ohm R.A."/>
            <person name="Kuo A."/>
            <person name="Krutzmann J."/>
            <person name="Morin E."/>
            <person name="Arend M."/>
            <person name="Barry K.W."/>
            <person name="Binder M."/>
            <person name="Choi C."/>
            <person name="Clum A."/>
            <person name="Copeland A."/>
            <person name="Grisel N."/>
            <person name="Haridas S."/>
            <person name="Kipfer T."/>
            <person name="LaButti K."/>
            <person name="Lindquist E."/>
            <person name="Lipzen A."/>
            <person name="Maire R."/>
            <person name="Meier B."/>
            <person name="Mihaltcheva S."/>
            <person name="Molinier V."/>
            <person name="Murat C."/>
            <person name="Poggeler S."/>
            <person name="Quandt C.A."/>
            <person name="Sperisen C."/>
            <person name="Tritt A."/>
            <person name="Tisserant E."/>
            <person name="Crous P.W."/>
            <person name="Henrissat B."/>
            <person name="Nehls U."/>
            <person name="Egli S."/>
            <person name="Spatafora J.W."/>
            <person name="Grigoriev I.V."/>
            <person name="Martin F.M."/>
        </authorList>
    </citation>
    <scope>NUCLEOTIDE SEQUENCE [LARGE SCALE GENOMIC DNA]</scope>
    <source>
        <strain evidence="1 2">1.58</strain>
    </source>
</reference>
<evidence type="ECO:0000313" key="1">
    <source>
        <dbReference type="EMBL" id="OCK87147.1"/>
    </source>
</evidence>
<proteinExistence type="predicted"/>